<sequence length="183" mass="21565">MKMETTLYKLFNLEDILPTISYVHSIDVKSSQEKYSDTNPSTYDEEIDLIIQRDYLEDVDLPDNQTEEEKINRIKRYQRIVKELKKKHDYKCQVCGYNFLIDNGNYYCEAHHIKSLSQGGSQSPENVVILCPNHHRLFHYATNNVIIKSTKEGKRVMVIGDKEVLLNEMIWSENKLWAYINLT</sequence>
<proteinExistence type="predicted"/>
<dbReference type="CDD" id="cd00085">
    <property type="entry name" value="HNHc"/>
    <property type="match status" value="1"/>
</dbReference>
<evidence type="ECO:0000313" key="2">
    <source>
        <dbReference type="Proteomes" id="UP000515561"/>
    </source>
</evidence>
<protein>
    <submittedName>
        <fullName evidence="1">Uncharacterized protein</fullName>
    </submittedName>
</protein>
<evidence type="ECO:0000313" key="1">
    <source>
        <dbReference type="EMBL" id="BCJ95701.1"/>
    </source>
</evidence>
<dbReference type="Gene3D" id="1.10.30.50">
    <property type="match status" value="1"/>
</dbReference>
<dbReference type="InterPro" id="IPR002711">
    <property type="entry name" value="HNH"/>
</dbReference>
<keyword evidence="2" id="KW-1185">Reference proteome</keyword>
<dbReference type="InterPro" id="IPR003615">
    <property type="entry name" value="HNH_nuc"/>
</dbReference>
<organism evidence="1 2">
    <name type="scientific">Anaerocolumna cellulosilytica</name>
    <dbReference type="NCBI Taxonomy" id="433286"/>
    <lineage>
        <taxon>Bacteria</taxon>
        <taxon>Bacillati</taxon>
        <taxon>Bacillota</taxon>
        <taxon>Clostridia</taxon>
        <taxon>Lachnospirales</taxon>
        <taxon>Lachnospiraceae</taxon>
        <taxon>Anaerocolumna</taxon>
    </lineage>
</organism>
<gene>
    <name evidence="1" type="ORF">acsn021_32700</name>
</gene>
<dbReference type="EMBL" id="AP023367">
    <property type="protein sequence ID" value="BCJ95701.1"/>
    <property type="molecule type" value="Genomic_DNA"/>
</dbReference>
<dbReference type="GO" id="GO:0004519">
    <property type="term" value="F:endonuclease activity"/>
    <property type="evidence" value="ECO:0007669"/>
    <property type="project" value="InterPro"/>
</dbReference>
<name>A0A6S6RA17_9FIRM</name>
<dbReference type="Proteomes" id="UP000515561">
    <property type="component" value="Chromosome"/>
</dbReference>
<dbReference type="SMART" id="SM00507">
    <property type="entry name" value="HNHc"/>
    <property type="match status" value="1"/>
</dbReference>
<accession>A0A6S6RA17</accession>
<dbReference type="KEGG" id="acel:acsn021_32700"/>
<dbReference type="GO" id="GO:0008270">
    <property type="term" value="F:zinc ion binding"/>
    <property type="evidence" value="ECO:0007669"/>
    <property type="project" value="InterPro"/>
</dbReference>
<dbReference type="AlphaFoldDB" id="A0A6S6RA17"/>
<reference evidence="1 2" key="1">
    <citation type="journal article" date="2016" name="Int. J. Syst. Evol. Microbiol.">
        <title>Descriptions of Anaerotaenia torta gen. nov., sp. nov. and Anaerocolumna cellulosilytica gen. nov., sp. nov. isolated from a methanogenic reactor of cattle waste.</title>
        <authorList>
            <person name="Uek A."/>
            <person name="Ohtaki Y."/>
            <person name="Kaku N."/>
            <person name="Ueki K."/>
        </authorList>
    </citation>
    <scope>NUCLEOTIDE SEQUENCE [LARGE SCALE GENOMIC DNA]</scope>
    <source>
        <strain evidence="1 2">SN021</strain>
    </source>
</reference>
<dbReference type="GO" id="GO:0003676">
    <property type="term" value="F:nucleic acid binding"/>
    <property type="evidence" value="ECO:0007669"/>
    <property type="project" value="InterPro"/>
</dbReference>
<dbReference type="Pfam" id="PF01844">
    <property type="entry name" value="HNH"/>
    <property type="match status" value="1"/>
</dbReference>